<evidence type="ECO:0000313" key="2">
    <source>
        <dbReference type="Proteomes" id="UP000566819"/>
    </source>
</evidence>
<evidence type="ECO:0000313" key="1">
    <source>
        <dbReference type="EMBL" id="KAF4624536.1"/>
    </source>
</evidence>
<keyword evidence="2" id="KW-1185">Reference proteome</keyword>
<organism evidence="1 2">
    <name type="scientific">Cudoniella acicularis</name>
    <dbReference type="NCBI Taxonomy" id="354080"/>
    <lineage>
        <taxon>Eukaryota</taxon>
        <taxon>Fungi</taxon>
        <taxon>Dikarya</taxon>
        <taxon>Ascomycota</taxon>
        <taxon>Pezizomycotina</taxon>
        <taxon>Leotiomycetes</taxon>
        <taxon>Helotiales</taxon>
        <taxon>Tricladiaceae</taxon>
        <taxon>Cudoniella</taxon>
    </lineage>
</organism>
<dbReference type="OrthoDB" id="4153189at2759"/>
<accession>A0A8H4VVV1</accession>
<reference evidence="1 2" key="1">
    <citation type="submission" date="2020-03" db="EMBL/GenBank/DDBJ databases">
        <title>Draft Genome Sequence of Cudoniella acicularis.</title>
        <authorList>
            <person name="Buettner E."/>
            <person name="Kellner H."/>
        </authorList>
    </citation>
    <scope>NUCLEOTIDE SEQUENCE [LARGE SCALE GENOMIC DNA]</scope>
    <source>
        <strain evidence="1 2">DSM 108380</strain>
    </source>
</reference>
<proteinExistence type="predicted"/>
<dbReference type="AlphaFoldDB" id="A0A8H4VVV1"/>
<gene>
    <name evidence="1" type="ORF">G7Y89_g13635</name>
</gene>
<dbReference type="Proteomes" id="UP000566819">
    <property type="component" value="Unassembled WGS sequence"/>
</dbReference>
<protein>
    <submittedName>
        <fullName evidence="1">Uncharacterized protein</fullName>
    </submittedName>
</protein>
<dbReference type="EMBL" id="JAAMPI010001626">
    <property type="protein sequence ID" value="KAF4624536.1"/>
    <property type="molecule type" value="Genomic_DNA"/>
</dbReference>
<sequence>MRKAPLVISLLVCVASCGFYTDLLISIFKSGRPSVSTFVRGIPKDLLDTLENNEQQAGQFVCAVLDGDVPGAFENLATELATDVWEEIQTGFEDVTSFIESLPTLAPAILDNIISDGEDAISVIEELFTNPGGALTVIEGDVMTVISDVDSCNDIMAVATTTYSPTDQVEASITTYPSAQPTQGSGSRANQENTSVNVYRAPSFFWASINEGVRHNVKQPKMPQDTRVEIVYVALEKVGGLFGPVRGGFMQVRGKLKELKLVESVDPILFSQTPEA</sequence>
<comment type="caution">
    <text evidence="1">The sequence shown here is derived from an EMBL/GenBank/DDBJ whole genome shotgun (WGS) entry which is preliminary data.</text>
</comment>
<name>A0A8H4VVV1_9HELO</name>